<keyword evidence="4" id="KW-1185">Reference proteome</keyword>
<keyword evidence="2" id="KW-1133">Transmembrane helix</keyword>
<dbReference type="AlphaFoldDB" id="A0AAD8VCK6"/>
<evidence type="ECO:0000313" key="4">
    <source>
        <dbReference type="Proteomes" id="UP001230504"/>
    </source>
</evidence>
<organism evidence="3 4">
    <name type="scientific">Colletotrichum navitas</name>
    <dbReference type="NCBI Taxonomy" id="681940"/>
    <lineage>
        <taxon>Eukaryota</taxon>
        <taxon>Fungi</taxon>
        <taxon>Dikarya</taxon>
        <taxon>Ascomycota</taxon>
        <taxon>Pezizomycotina</taxon>
        <taxon>Sordariomycetes</taxon>
        <taxon>Hypocreomycetidae</taxon>
        <taxon>Glomerellales</taxon>
        <taxon>Glomerellaceae</taxon>
        <taxon>Colletotrichum</taxon>
        <taxon>Colletotrichum graminicola species complex</taxon>
    </lineage>
</organism>
<dbReference type="Proteomes" id="UP001230504">
    <property type="component" value="Unassembled WGS sequence"/>
</dbReference>
<evidence type="ECO:0000313" key="3">
    <source>
        <dbReference type="EMBL" id="KAK1600156.1"/>
    </source>
</evidence>
<keyword evidence="2" id="KW-0812">Transmembrane</keyword>
<reference evidence="3" key="1">
    <citation type="submission" date="2021-06" db="EMBL/GenBank/DDBJ databases">
        <title>Comparative genomics, transcriptomics and evolutionary studies reveal genomic signatures of adaptation to plant cell wall in hemibiotrophic fungi.</title>
        <authorList>
            <consortium name="DOE Joint Genome Institute"/>
            <person name="Baroncelli R."/>
            <person name="Diaz J.F."/>
            <person name="Benocci T."/>
            <person name="Peng M."/>
            <person name="Battaglia E."/>
            <person name="Haridas S."/>
            <person name="Andreopoulos W."/>
            <person name="Labutti K."/>
            <person name="Pangilinan J."/>
            <person name="Floch G.L."/>
            <person name="Makela M.R."/>
            <person name="Henrissat B."/>
            <person name="Grigoriev I.V."/>
            <person name="Crouch J.A."/>
            <person name="De Vries R.P."/>
            <person name="Sukno S.A."/>
            <person name="Thon M.R."/>
        </authorList>
    </citation>
    <scope>NUCLEOTIDE SEQUENCE</scope>
    <source>
        <strain evidence="3">CBS 125086</strain>
    </source>
</reference>
<proteinExistence type="predicted"/>
<dbReference type="RefSeq" id="XP_060420652.1">
    <property type="nucleotide sequence ID" value="XM_060565230.1"/>
</dbReference>
<keyword evidence="2" id="KW-0472">Membrane</keyword>
<evidence type="ECO:0000256" key="1">
    <source>
        <dbReference type="SAM" id="MobiDB-lite"/>
    </source>
</evidence>
<evidence type="ECO:0000256" key="2">
    <source>
        <dbReference type="SAM" id="Phobius"/>
    </source>
</evidence>
<protein>
    <submittedName>
        <fullName evidence="3">Uncharacterized protein</fullName>
    </submittedName>
</protein>
<name>A0AAD8VCK6_9PEZI</name>
<comment type="caution">
    <text evidence="3">The sequence shown here is derived from an EMBL/GenBank/DDBJ whole genome shotgun (WGS) entry which is preliminary data.</text>
</comment>
<dbReference type="EMBL" id="JAHLJV010000001">
    <property type="protein sequence ID" value="KAK1600156.1"/>
    <property type="molecule type" value="Genomic_DNA"/>
</dbReference>
<feature type="transmembrane region" description="Helical" evidence="2">
    <location>
        <begin position="14"/>
        <end position="35"/>
    </location>
</feature>
<accession>A0AAD8VCK6</accession>
<sequence length="195" mass="22163">MRIPPQPVLHPRLFLSHSLTHLQCISILILILILVPSPSHSQLILIDHSSILRPGACNPCGCQQEIRHLSRLPSSYIKVCSPKVKFRERRANRGGGQSVETCEHPIERMRQFARDREIVCFYVHVRSKREREREREPSSPGNAEAQAKTSADRHFSPLAISGYSQAGMSAGVWFGSRICCYRVRPKQTNNQTLTR</sequence>
<feature type="region of interest" description="Disordered" evidence="1">
    <location>
        <begin position="131"/>
        <end position="151"/>
    </location>
</feature>
<gene>
    <name evidence="3" type="ORF">LY79DRAFT_9366</name>
</gene>
<dbReference type="GeneID" id="85449470"/>